<keyword evidence="1" id="KW-1133">Transmembrane helix</keyword>
<dbReference type="InterPro" id="IPR002523">
    <property type="entry name" value="MgTranspt_CorA/ZnTranspt_ZntB"/>
</dbReference>
<dbReference type="Gene3D" id="1.20.58.340">
    <property type="entry name" value="Magnesium transport protein CorA, transmembrane region"/>
    <property type="match status" value="1"/>
</dbReference>
<feature type="transmembrane region" description="Helical" evidence="1">
    <location>
        <begin position="330"/>
        <end position="352"/>
    </location>
</feature>
<evidence type="ECO:0000256" key="1">
    <source>
        <dbReference type="SAM" id="Phobius"/>
    </source>
</evidence>
<organism evidence="2 3">
    <name type="scientific">Orbilia ellipsospora</name>
    <dbReference type="NCBI Taxonomy" id="2528407"/>
    <lineage>
        <taxon>Eukaryota</taxon>
        <taxon>Fungi</taxon>
        <taxon>Dikarya</taxon>
        <taxon>Ascomycota</taxon>
        <taxon>Pezizomycotina</taxon>
        <taxon>Orbiliomycetes</taxon>
        <taxon>Orbiliales</taxon>
        <taxon>Orbiliaceae</taxon>
        <taxon>Orbilia</taxon>
    </lineage>
</organism>
<evidence type="ECO:0000313" key="3">
    <source>
        <dbReference type="Proteomes" id="UP001365542"/>
    </source>
</evidence>
<dbReference type="AlphaFoldDB" id="A0AAV9X1Q0"/>
<protein>
    <submittedName>
        <fullName evidence="2">Uncharacterized protein</fullName>
    </submittedName>
</protein>
<accession>A0AAV9X1Q0</accession>
<comment type="caution">
    <text evidence="2">The sequence shown here is derived from an EMBL/GenBank/DDBJ whole genome shotgun (WGS) entry which is preliminary data.</text>
</comment>
<gene>
    <name evidence="2" type="ORF">TWF694_003050</name>
</gene>
<dbReference type="EMBL" id="JAVHJO010000012">
    <property type="protein sequence ID" value="KAK6531886.1"/>
    <property type="molecule type" value="Genomic_DNA"/>
</dbReference>
<name>A0AAV9X1Q0_9PEZI</name>
<evidence type="ECO:0000313" key="2">
    <source>
        <dbReference type="EMBL" id="KAK6531886.1"/>
    </source>
</evidence>
<proteinExistence type="predicted"/>
<reference evidence="2 3" key="1">
    <citation type="submission" date="2019-10" db="EMBL/GenBank/DDBJ databases">
        <authorList>
            <person name="Palmer J.M."/>
        </authorList>
    </citation>
    <scope>NUCLEOTIDE SEQUENCE [LARGE SCALE GENOMIC DNA]</scope>
    <source>
        <strain evidence="2 3">TWF694</strain>
    </source>
</reference>
<dbReference type="Proteomes" id="UP001365542">
    <property type="component" value="Unassembled WGS sequence"/>
</dbReference>
<keyword evidence="1" id="KW-0472">Membrane</keyword>
<keyword evidence="1" id="KW-0812">Transmembrane</keyword>
<sequence length="425" mass="49158">MQNMAMNLLPDEWASKLQVEVYERSPPSSTSGNKWNTRVVDIRDFLNEDNYSPSFVFASKTLLEKDDPRVLDLRKQAKKYYGMPDEVWSKTHWESNGFFGCAGNERKLHRTWFRFLVKKVDVLQVKNTLRNTSAISYSWLKTGFFTTWSPDGRQSILCLDCPPEVKDHIWNALQNTDTDCFQFDPYCFHPTVVNAMVAAFDESVWLLRDAVRDVEKNRHFHASTTYIRHYSEYAQELSRHVLHAWEILNVATEVMIKMMRRHRDFMSRLDGYTEKEKEQAMELDDKLDFYHGLLFGFKCRCDSMQQRHQNEISLAQSHAVAADASAMKTIAIIGALFLPATFVSAIFSMSFFSNGGGGSNGPSSDMSDPNSGSQGWSVLPQFWIYWAFAIPLTILAMVFLLGRELYRKLRKLGGRFKKFYQKMCS</sequence>
<keyword evidence="3" id="KW-1185">Reference proteome</keyword>
<dbReference type="Pfam" id="PF01544">
    <property type="entry name" value="CorA"/>
    <property type="match status" value="1"/>
</dbReference>
<feature type="transmembrane region" description="Helical" evidence="1">
    <location>
        <begin position="383"/>
        <end position="402"/>
    </location>
</feature>